<dbReference type="Proteomes" id="UP000199182">
    <property type="component" value="Unassembled WGS sequence"/>
</dbReference>
<dbReference type="Gene3D" id="3.40.50.150">
    <property type="entry name" value="Vaccinia Virus protein VP39"/>
    <property type="match status" value="1"/>
</dbReference>
<dbReference type="EMBL" id="FNID01000033">
    <property type="protein sequence ID" value="SDN80691.1"/>
    <property type="molecule type" value="Genomic_DNA"/>
</dbReference>
<dbReference type="PANTHER" id="PTHR43861">
    <property type="entry name" value="TRANS-ACONITATE 2-METHYLTRANSFERASE-RELATED"/>
    <property type="match status" value="1"/>
</dbReference>
<protein>
    <submittedName>
        <fullName evidence="2">Methyltransferase domain-containing protein</fullName>
    </submittedName>
</protein>
<feature type="domain" description="Methyltransferase type 11" evidence="1">
    <location>
        <begin position="38"/>
        <end position="129"/>
    </location>
</feature>
<gene>
    <name evidence="2" type="ORF">SAMN05192585_1333</name>
</gene>
<dbReference type="GO" id="GO:0008757">
    <property type="term" value="F:S-adenosylmethionine-dependent methyltransferase activity"/>
    <property type="evidence" value="ECO:0007669"/>
    <property type="project" value="InterPro"/>
</dbReference>
<keyword evidence="3" id="KW-1185">Reference proteome</keyword>
<keyword evidence="2" id="KW-0489">Methyltransferase</keyword>
<dbReference type="CDD" id="cd02440">
    <property type="entry name" value="AdoMet_MTases"/>
    <property type="match status" value="1"/>
</dbReference>
<dbReference type="Pfam" id="PF08241">
    <property type="entry name" value="Methyltransf_11"/>
    <property type="match status" value="1"/>
</dbReference>
<evidence type="ECO:0000313" key="2">
    <source>
        <dbReference type="EMBL" id="SDN80691.1"/>
    </source>
</evidence>
<keyword evidence="2" id="KW-0808">Transferase</keyword>
<reference evidence="2 3" key="1">
    <citation type="submission" date="2016-10" db="EMBL/GenBank/DDBJ databases">
        <authorList>
            <person name="de Groot N.N."/>
        </authorList>
    </citation>
    <scope>NUCLEOTIDE SEQUENCE [LARGE SCALE GENOMIC DNA]</scope>
    <source>
        <strain evidence="2 3">CGMCC 1.5012</strain>
    </source>
</reference>
<dbReference type="GO" id="GO:0032259">
    <property type="term" value="P:methylation"/>
    <property type="evidence" value="ECO:0007669"/>
    <property type="project" value="UniProtKB-KW"/>
</dbReference>
<name>A0A1H0EEF8_9FIRM</name>
<dbReference type="AlphaFoldDB" id="A0A1H0EEF8"/>
<evidence type="ECO:0000313" key="3">
    <source>
        <dbReference type="Proteomes" id="UP000199182"/>
    </source>
</evidence>
<proteinExistence type="predicted"/>
<organism evidence="2 3">
    <name type="scientific">Acetanaerobacterium elongatum</name>
    <dbReference type="NCBI Taxonomy" id="258515"/>
    <lineage>
        <taxon>Bacteria</taxon>
        <taxon>Bacillati</taxon>
        <taxon>Bacillota</taxon>
        <taxon>Clostridia</taxon>
        <taxon>Eubacteriales</taxon>
        <taxon>Oscillospiraceae</taxon>
        <taxon>Acetanaerobacterium</taxon>
    </lineage>
</organism>
<dbReference type="InterPro" id="IPR013216">
    <property type="entry name" value="Methyltransf_11"/>
</dbReference>
<accession>A0A1H0EEF8</accession>
<sequence>MTVDYNVLAEKYDLTRMANIKTIQLFAEELPLEGKTILDFGCGTGNFAYALKKLTNAEVYGVEPSDGMREKALRKGNIIIKKGDHKCIPYEDDLFDFIYMTDVIHHVPDLQAMFTEFGRVLKPNGLICIVTESYRQLENRFWVKYYNSKSRNQTQGIHGFGY</sequence>
<dbReference type="RefSeq" id="WP_242871752.1">
    <property type="nucleotide sequence ID" value="NZ_FNID01000033.1"/>
</dbReference>
<dbReference type="SUPFAM" id="SSF53335">
    <property type="entry name" value="S-adenosyl-L-methionine-dependent methyltransferases"/>
    <property type="match status" value="1"/>
</dbReference>
<dbReference type="InterPro" id="IPR029063">
    <property type="entry name" value="SAM-dependent_MTases_sf"/>
</dbReference>
<evidence type="ECO:0000259" key="1">
    <source>
        <dbReference type="Pfam" id="PF08241"/>
    </source>
</evidence>
<dbReference type="STRING" id="258515.SAMN05192585_1333"/>